<evidence type="ECO:0000256" key="1">
    <source>
        <dbReference type="SAM" id="Phobius"/>
    </source>
</evidence>
<feature type="transmembrane region" description="Helical" evidence="1">
    <location>
        <begin position="132"/>
        <end position="150"/>
    </location>
</feature>
<feature type="transmembrane region" description="Helical" evidence="1">
    <location>
        <begin position="102"/>
        <end position="120"/>
    </location>
</feature>
<protein>
    <submittedName>
        <fullName evidence="2">Uncharacterized protein</fullName>
    </submittedName>
</protein>
<organism evidence="2 3">
    <name type="scientific">Haloarcula onubensis</name>
    <dbReference type="NCBI Taxonomy" id="2950539"/>
    <lineage>
        <taxon>Archaea</taxon>
        <taxon>Methanobacteriati</taxon>
        <taxon>Methanobacteriota</taxon>
        <taxon>Stenosarchaea group</taxon>
        <taxon>Halobacteria</taxon>
        <taxon>Halobacteriales</taxon>
        <taxon>Haloarculaceae</taxon>
        <taxon>Haloarcula</taxon>
    </lineage>
</organism>
<sequence length="189" mass="19638">MNYKRVSLLSCIVGILLILVPVLYQDFLMDIGVAPVLDPIRAVGLGGGYPIGVGSAAVTIGIAVACHMHINQPATTIFLVSGFTGALLGISAILTLYPLMSVVGAIQIGLAGAAPGFASVRGAATEQIHRNLSMALVICLLSPFAVRQIFRGATYGGLGGFISYVIVIAIIVYTAVLSYPFFQLGRSAQ</sequence>
<dbReference type="EMBL" id="JAMQOS010000006">
    <property type="protein sequence ID" value="MDS0283852.1"/>
    <property type="molecule type" value="Genomic_DNA"/>
</dbReference>
<proteinExistence type="predicted"/>
<dbReference type="Proteomes" id="UP001268864">
    <property type="component" value="Unassembled WGS sequence"/>
</dbReference>
<accession>A0ABU2FUB0</accession>
<keyword evidence="3" id="KW-1185">Reference proteome</keyword>
<name>A0ABU2FUB0_9EURY</name>
<feature type="transmembrane region" description="Helical" evidence="1">
    <location>
        <begin position="162"/>
        <end position="182"/>
    </location>
</feature>
<feature type="transmembrane region" description="Helical" evidence="1">
    <location>
        <begin position="44"/>
        <end position="65"/>
    </location>
</feature>
<comment type="caution">
    <text evidence="2">The sequence shown here is derived from an EMBL/GenBank/DDBJ whole genome shotgun (WGS) entry which is preliminary data.</text>
</comment>
<evidence type="ECO:0000313" key="3">
    <source>
        <dbReference type="Proteomes" id="UP001268864"/>
    </source>
</evidence>
<evidence type="ECO:0000313" key="2">
    <source>
        <dbReference type="EMBL" id="MDS0283852.1"/>
    </source>
</evidence>
<keyword evidence="1" id="KW-0472">Membrane</keyword>
<reference evidence="2 3" key="1">
    <citation type="submission" date="2022-06" db="EMBL/GenBank/DDBJ databases">
        <title>Halomicroarcula sp. a new haloarchaeum isolate from saline soil.</title>
        <authorList>
            <person name="Strakova D."/>
            <person name="Galisteo C."/>
            <person name="Sanchez-Porro C."/>
            <person name="Ventosa A."/>
        </authorList>
    </citation>
    <scope>NUCLEOTIDE SEQUENCE [LARGE SCALE GENOMIC DNA]</scope>
    <source>
        <strain evidence="2 3">S3CR25-11</strain>
    </source>
</reference>
<keyword evidence="1" id="KW-0812">Transmembrane</keyword>
<keyword evidence="1" id="KW-1133">Transmembrane helix</keyword>
<gene>
    <name evidence="2" type="ORF">NDI86_17185</name>
</gene>
<dbReference type="RefSeq" id="WP_310901617.1">
    <property type="nucleotide sequence ID" value="NZ_JAMQOS010000006.1"/>
</dbReference>
<feature type="transmembrane region" description="Helical" evidence="1">
    <location>
        <begin position="7"/>
        <end position="24"/>
    </location>
</feature>
<feature type="transmembrane region" description="Helical" evidence="1">
    <location>
        <begin position="77"/>
        <end position="96"/>
    </location>
</feature>